<reference evidence="1" key="1">
    <citation type="submission" date="2022-03" db="EMBL/GenBank/DDBJ databases">
        <title>Genome Identification and Characterization of new species Bdellovibrio reynosense LBG001 sp. nov. from a Mexico soil sample.</title>
        <authorList>
            <person name="Camilli A."/>
            <person name="Ajao Y."/>
            <person name="Guo X."/>
        </authorList>
    </citation>
    <scope>NUCLEOTIDE SEQUENCE</scope>
    <source>
        <strain evidence="1">LBG001</strain>
    </source>
</reference>
<dbReference type="Pfam" id="PF07237">
    <property type="entry name" value="DUF1428"/>
    <property type="match status" value="1"/>
</dbReference>
<proteinExistence type="predicted"/>
<evidence type="ECO:0000313" key="2">
    <source>
        <dbReference type="Proteomes" id="UP000830116"/>
    </source>
</evidence>
<evidence type="ECO:0000313" key="1">
    <source>
        <dbReference type="EMBL" id="UOF00650.1"/>
    </source>
</evidence>
<name>A0ABY4C6V6_9BACT</name>
<accession>A0ABY4C6V6</accession>
<dbReference type="InterPro" id="IPR009874">
    <property type="entry name" value="DUF1428"/>
</dbReference>
<gene>
    <name evidence="1" type="ORF">MNR06_13180</name>
</gene>
<dbReference type="EMBL" id="CP093442">
    <property type="protein sequence ID" value="UOF00650.1"/>
    <property type="molecule type" value="Genomic_DNA"/>
</dbReference>
<dbReference type="Proteomes" id="UP000830116">
    <property type="component" value="Chromosome"/>
</dbReference>
<organism evidence="1 2">
    <name type="scientific">Bdellovibrio reynosensis</name>
    <dbReference type="NCBI Taxonomy" id="2835041"/>
    <lineage>
        <taxon>Bacteria</taxon>
        <taxon>Pseudomonadati</taxon>
        <taxon>Bdellovibrionota</taxon>
        <taxon>Bdellovibrionia</taxon>
        <taxon>Bdellovibrionales</taxon>
        <taxon>Pseudobdellovibrionaceae</taxon>
        <taxon>Bdellovibrio</taxon>
    </lineage>
</organism>
<protein>
    <submittedName>
        <fullName evidence="1">DUF1428 domain-containing protein</fullName>
    </submittedName>
</protein>
<keyword evidence="2" id="KW-1185">Reference proteome</keyword>
<dbReference type="SUPFAM" id="SSF54909">
    <property type="entry name" value="Dimeric alpha+beta barrel"/>
    <property type="match status" value="1"/>
</dbReference>
<dbReference type="PIRSF" id="PIRSF007028">
    <property type="entry name" value="UCP007028"/>
    <property type="match status" value="1"/>
</dbReference>
<dbReference type="Gene3D" id="3.30.70.100">
    <property type="match status" value="1"/>
</dbReference>
<dbReference type="InterPro" id="IPR011008">
    <property type="entry name" value="Dimeric_a/b-barrel"/>
</dbReference>
<dbReference type="RefSeq" id="WP_243536812.1">
    <property type="nucleotide sequence ID" value="NZ_CP093442.1"/>
</dbReference>
<sequence>MAYVDGFVLVVPKKNINIYKKMAKLAGKVWMEHGALEYRETVSDNLKTEGDVLPFPKMTKAKPSDYVCFSWVVYKSKAHRNAVVKKVMTDPRLHAYTEMPFDMKKMSYGGFKTIVDLS</sequence>